<evidence type="ECO:0000313" key="2">
    <source>
        <dbReference type="Proteomes" id="UP001500063"/>
    </source>
</evidence>
<reference evidence="1 2" key="1">
    <citation type="journal article" date="2019" name="Int. J. Syst. Evol. Microbiol.">
        <title>The Global Catalogue of Microorganisms (GCM) 10K type strain sequencing project: providing services to taxonomists for standard genome sequencing and annotation.</title>
        <authorList>
            <consortium name="The Broad Institute Genomics Platform"/>
            <consortium name="The Broad Institute Genome Sequencing Center for Infectious Disease"/>
            <person name="Wu L."/>
            <person name="Ma J."/>
        </authorList>
    </citation>
    <scope>NUCLEOTIDE SEQUENCE [LARGE SCALE GENOMIC DNA]</scope>
    <source>
        <strain evidence="1 2">JCM 4565</strain>
    </source>
</reference>
<sequence>MDYGCELRAACAIEDLRTANPMGDPGLYVGRCESWEGEFENRSCVINGLSEARQVGDLVSVEKRCFALQLRKIKETCWQDSAVLLPPSLGTFLHHANQGIDVRLICAPVAAREDAESVWPDA</sequence>
<protein>
    <submittedName>
        <fullName evidence="1">Uncharacterized protein</fullName>
    </submittedName>
</protein>
<proteinExistence type="predicted"/>
<gene>
    <name evidence="1" type="ORF">GCM10010319_57480</name>
</gene>
<name>A0ABN0XT38_9ACTN</name>
<dbReference type="Proteomes" id="UP001500063">
    <property type="component" value="Unassembled WGS sequence"/>
</dbReference>
<organism evidence="1 2">
    <name type="scientific">Streptomyces blastmyceticus</name>
    <dbReference type="NCBI Taxonomy" id="68180"/>
    <lineage>
        <taxon>Bacteria</taxon>
        <taxon>Bacillati</taxon>
        <taxon>Actinomycetota</taxon>
        <taxon>Actinomycetes</taxon>
        <taxon>Kitasatosporales</taxon>
        <taxon>Streptomycetaceae</taxon>
        <taxon>Streptomyces</taxon>
    </lineage>
</organism>
<keyword evidence="2" id="KW-1185">Reference proteome</keyword>
<evidence type="ECO:0000313" key="1">
    <source>
        <dbReference type="EMBL" id="GAA0371891.1"/>
    </source>
</evidence>
<comment type="caution">
    <text evidence="1">The sequence shown here is derived from an EMBL/GenBank/DDBJ whole genome shotgun (WGS) entry which is preliminary data.</text>
</comment>
<dbReference type="EMBL" id="BAAABW010000028">
    <property type="protein sequence ID" value="GAA0371891.1"/>
    <property type="molecule type" value="Genomic_DNA"/>
</dbReference>
<accession>A0ABN0XT38</accession>